<feature type="compositionally biased region" description="Low complexity" evidence="1">
    <location>
        <begin position="128"/>
        <end position="140"/>
    </location>
</feature>
<organism evidence="2 3">
    <name type="scientific">Erythroxylum novogranatense</name>
    <dbReference type="NCBI Taxonomy" id="1862640"/>
    <lineage>
        <taxon>Eukaryota</taxon>
        <taxon>Viridiplantae</taxon>
        <taxon>Streptophyta</taxon>
        <taxon>Embryophyta</taxon>
        <taxon>Tracheophyta</taxon>
        <taxon>Spermatophyta</taxon>
        <taxon>Magnoliopsida</taxon>
        <taxon>eudicotyledons</taxon>
        <taxon>Gunneridae</taxon>
        <taxon>Pentapetalae</taxon>
        <taxon>rosids</taxon>
        <taxon>fabids</taxon>
        <taxon>Malpighiales</taxon>
        <taxon>Erythroxylaceae</taxon>
        <taxon>Erythroxylum</taxon>
    </lineage>
</organism>
<evidence type="ECO:0000256" key="1">
    <source>
        <dbReference type="SAM" id="MobiDB-lite"/>
    </source>
</evidence>
<reference evidence="2 3" key="1">
    <citation type="submission" date="2021-09" db="EMBL/GenBank/DDBJ databases">
        <title>Genomic insights and catalytic innovation underlie evolution of tropane alkaloids biosynthesis.</title>
        <authorList>
            <person name="Wang Y.-J."/>
            <person name="Tian T."/>
            <person name="Huang J.-P."/>
            <person name="Huang S.-X."/>
        </authorList>
    </citation>
    <scope>NUCLEOTIDE SEQUENCE [LARGE SCALE GENOMIC DNA]</scope>
    <source>
        <strain evidence="2">KIB-2018</strain>
        <tissue evidence="2">Leaf</tissue>
    </source>
</reference>
<keyword evidence="3" id="KW-1185">Reference proteome</keyword>
<feature type="compositionally biased region" description="Polar residues" evidence="1">
    <location>
        <begin position="163"/>
        <end position="172"/>
    </location>
</feature>
<gene>
    <name evidence="2" type="ORF">K2173_009702</name>
</gene>
<dbReference type="Proteomes" id="UP001159364">
    <property type="component" value="Linkage Group LG01"/>
</dbReference>
<feature type="region of interest" description="Disordered" evidence="1">
    <location>
        <begin position="125"/>
        <end position="193"/>
    </location>
</feature>
<dbReference type="EMBL" id="JAIWQS010000001">
    <property type="protein sequence ID" value="KAJ8774271.1"/>
    <property type="molecule type" value="Genomic_DNA"/>
</dbReference>
<protein>
    <submittedName>
        <fullName evidence="2">Uncharacterized protein</fullName>
    </submittedName>
</protein>
<name>A0AAV8U5V3_9ROSI</name>
<accession>A0AAV8U5V3</accession>
<evidence type="ECO:0000313" key="2">
    <source>
        <dbReference type="EMBL" id="KAJ8774271.1"/>
    </source>
</evidence>
<comment type="caution">
    <text evidence="2">The sequence shown here is derived from an EMBL/GenBank/DDBJ whole genome shotgun (WGS) entry which is preliminary data.</text>
</comment>
<dbReference type="AlphaFoldDB" id="A0AAV8U5V3"/>
<sequence>MASKTHMRPNYTAAGKATRGPDSSTSKAKMPLKPTPCHQLPNNATSSSKIAENIPTANHATSSSKAAEDVPTTIAMTSLNHTPSPSTNHTVISISSYAAVIINDPSLTEAMQEDVSCQANGKLNQDVSRTTSMPSSSSPNLLPPGRPPKLDDDMSPESETLIVPNSQATDNQMDYMPDPSRAMDIPPVNTQDS</sequence>
<proteinExistence type="predicted"/>
<evidence type="ECO:0000313" key="3">
    <source>
        <dbReference type="Proteomes" id="UP001159364"/>
    </source>
</evidence>
<feature type="region of interest" description="Disordered" evidence="1">
    <location>
        <begin position="1"/>
        <end position="45"/>
    </location>
</feature>